<comment type="caution">
    <text evidence="1">The sequence shown here is derived from an EMBL/GenBank/DDBJ whole genome shotgun (WGS) entry which is preliminary data.</text>
</comment>
<dbReference type="SUPFAM" id="SSF82607">
    <property type="entry name" value="YbaB-like"/>
    <property type="match status" value="1"/>
</dbReference>
<evidence type="ECO:0000313" key="1">
    <source>
        <dbReference type="EMBL" id="MFI6498648.1"/>
    </source>
</evidence>
<dbReference type="InterPro" id="IPR036894">
    <property type="entry name" value="YbaB-like_sf"/>
</dbReference>
<reference evidence="1 2" key="1">
    <citation type="submission" date="2024-10" db="EMBL/GenBank/DDBJ databases">
        <title>The Natural Products Discovery Center: Release of the First 8490 Sequenced Strains for Exploring Actinobacteria Biosynthetic Diversity.</title>
        <authorList>
            <person name="Kalkreuter E."/>
            <person name="Kautsar S.A."/>
            <person name="Yang D."/>
            <person name="Bader C.D."/>
            <person name="Teijaro C.N."/>
            <person name="Fluegel L."/>
            <person name="Davis C.M."/>
            <person name="Simpson J.R."/>
            <person name="Lauterbach L."/>
            <person name="Steele A.D."/>
            <person name="Gui C."/>
            <person name="Meng S."/>
            <person name="Li G."/>
            <person name="Viehrig K."/>
            <person name="Ye F."/>
            <person name="Su P."/>
            <person name="Kiefer A.F."/>
            <person name="Nichols A."/>
            <person name="Cepeda A.J."/>
            <person name="Yan W."/>
            <person name="Fan B."/>
            <person name="Jiang Y."/>
            <person name="Adhikari A."/>
            <person name="Zheng C.-J."/>
            <person name="Schuster L."/>
            <person name="Cowan T.M."/>
            <person name="Smanski M.J."/>
            <person name="Chevrette M.G."/>
            <person name="De Carvalho L.P.S."/>
            <person name="Shen B."/>
        </authorList>
    </citation>
    <scope>NUCLEOTIDE SEQUENCE [LARGE SCALE GENOMIC DNA]</scope>
    <source>
        <strain evidence="1 2">NPDC050545</strain>
    </source>
</reference>
<keyword evidence="2" id="KW-1185">Reference proteome</keyword>
<evidence type="ECO:0000313" key="2">
    <source>
        <dbReference type="Proteomes" id="UP001612741"/>
    </source>
</evidence>
<dbReference type="RefSeq" id="WP_397081877.1">
    <property type="nucleotide sequence ID" value="NZ_JBITGY010000003.1"/>
</dbReference>
<dbReference type="Proteomes" id="UP001612741">
    <property type="component" value="Unassembled WGS sequence"/>
</dbReference>
<sequence length="132" mass="14487">MTPEHDAAGLHIYVDELRDGFMRLHGEAGDLHARAQAVQVTEQSRDGLVTVTVDARGELVGLEIDPRIYRNPDARALADTIAATLGRATEKAREQVVEVFAHLIPAEQLRAYLDGDLEAVMTRLAEQMGGDR</sequence>
<organism evidence="1 2">
    <name type="scientific">Nonomuraea typhae</name>
    <dbReference type="NCBI Taxonomy" id="2603600"/>
    <lineage>
        <taxon>Bacteria</taxon>
        <taxon>Bacillati</taxon>
        <taxon>Actinomycetota</taxon>
        <taxon>Actinomycetes</taxon>
        <taxon>Streptosporangiales</taxon>
        <taxon>Streptosporangiaceae</taxon>
        <taxon>Nonomuraea</taxon>
    </lineage>
</organism>
<dbReference type="EMBL" id="JBITGY010000003">
    <property type="protein sequence ID" value="MFI6498648.1"/>
    <property type="molecule type" value="Genomic_DNA"/>
</dbReference>
<protein>
    <submittedName>
        <fullName evidence="1">YbaB/EbfC family nucleoid-associated protein</fullName>
    </submittedName>
</protein>
<dbReference type="Gene3D" id="3.30.1310.10">
    <property type="entry name" value="Nucleoid-associated protein YbaB-like domain"/>
    <property type="match status" value="1"/>
</dbReference>
<dbReference type="InterPro" id="IPR004401">
    <property type="entry name" value="YbaB/EbfC"/>
</dbReference>
<proteinExistence type="predicted"/>
<name>A0ABW7YTR4_9ACTN</name>
<dbReference type="Pfam" id="PF02575">
    <property type="entry name" value="YbaB_DNA_bd"/>
    <property type="match status" value="1"/>
</dbReference>
<gene>
    <name evidence="1" type="ORF">ACIBG2_14755</name>
</gene>
<accession>A0ABW7YTR4</accession>